<keyword evidence="4 7" id="KW-1133">Transmembrane helix</keyword>
<dbReference type="GO" id="GO:0016020">
    <property type="term" value="C:membrane"/>
    <property type="evidence" value="ECO:0007669"/>
    <property type="project" value="UniProtKB-SubCell"/>
</dbReference>
<dbReference type="VEuPathDB" id="FungiDB:MELLADRAFT_37702"/>
<keyword evidence="2" id="KW-0813">Transport</keyword>
<reference evidence="9" key="1">
    <citation type="journal article" date="2011" name="Proc. Natl. Acad. Sci. U.S.A.">
        <title>Obligate biotrophy features unraveled by the genomic analysis of rust fungi.</title>
        <authorList>
            <person name="Duplessis S."/>
            <person name="Cuomo C.A."/>
            <person name="Lin Y.-C."/>
            <person name="Aerts A."/>
            <person name="Tisserant E."/>
            <person name="Veneault-Fourrey C."/>
            <person name="Joly D.L."/>
            <person name="Hacquard S."/>
            <person name="Amselem J."/>
            <person name="Cantarel B.L."/>
            <person name="Chiu R."/>
            <person name="Coutinho P.M."/>
            <person name="Feau N."/>
            <person name="Field M."/>
            <person name="Frey P."/>
            <person name="Gelhaye E."/>
            <person name="Goldberg J."/>
            <person name="Grabherr M.G."/>
            <person name="Kodira C.D."/>
            <person name="Kohler A."/>
            <person name="Kuees U."/>
            <person name="Lindquist E.A."/>
            <person name="Lucas S.M."/>
            <person name="Mago R."/>
            <person name="Mauceli E."/>
            <person name="Morin E."/>
            <person name="Murat C."/>
            <person name="Pangilinan J.L."/>
            <person name="Park R."/>
            <person name="Pearson M."/>
            <person name="Quesneville H."/>
            <person name="Rouhier N."/>
            <person name="Sakthikumar S."/>
            <person name="Salamov A.A."/>
            <person name="Schmutz J."/>
            <person name="Selles B."/>
            <person name="Shapiro H."/>
            <person name="Tanguay P."/>
            <person name="Tuskan G.A."/>
            <person name="Henrissat B."/>
            <person name="Van de Peer Y."/>
            <person name="Rouze P."/>
            <person name="Ellis J.G."/>
            <person name="Dodds P.N."/>
            <person name="Schein J.E."/>
            <person name="Zhong S."/>
            <person name="Hamelin R.C."/>
            <person name="Grigoriev I.V."/>
            <person name="Szabo L.J."/>
            <person name="Martin F."/>
        </authorList>
    </citation>
    <scope>NUCLEOTIDE SEQUENCE [LARGE SCALE GENOMIC DNA]</scope>
    <source>
        <strain evidence="9">98AG31 / pathotype 3-4-7</strain>
    </source>
</reference>
<feature type="region of interest" description="Disordered" evidence="6">
    <location>
        <begin position="1"/>
        <end position="25"/>
    </location>
</feature>
<dbReference type="KEGG" id="mlr:MELLADRAFT_37702"/>
<dbReference type="Gene3D" id="1.20.1740.10">
    <property type="entry name" value="Amino acid/polyamine transporter I"/>
    <property type="match status" value="1"/>
</dbReference>
<evidence type="ECO:0000256" key="7">
    <source>
        <dbReference type="SAM" id="Phobius"/>
    </source>
</evidence>
<feature type="compositionally biased region" description="Low complexity" evidence="6">
    <location>
        <begin position="13"/>
        <end position="25"/>
    </location>
</feature>
<feature type="transmembrane region" description="Helical" evidence="7">
    <location>
        <begin position="419"/>
        <end position="442"/>
    </location>
</feature>
<feature type="transmembrane region" description="Helical" evidence="7">
    <location>
        <begin position="170"/>
        <end position="189"/>
    </location>
</feature>
<feature type="transmembrane region" description="Helical" evidence="7">
    <location>
        <begin position="43"/>
        <end position="72"/>
    </location>
</feature>
<dbReference type="GO" id="GO:0022857">
    <property type="term" value="F:transmembrane transporter activity"/>
    <property type="evidence" value="ECO:0007669"/>
    <property type="project" value="InterPro"/>
</dbReference>
<dbReference type="eggNOG" id="KOG1289">
    <property type="taxonomic scope" value="Eukaryota"/>
</dbReference>
<evidence type="ECO:0000256" key="6">
    <source>
        <dbReference type="SAM" id="MobiDB-lite"/>
    </source>
</evidence>
<evidence type="ECO:0000256" key="1">
    <source>
        <dbReference type="ARBA" id="ARBA00004141"/>
    </source>
</evidence>
<comment type="subcellular location">
    <subcellularLocation>
        <location evidence="1">Membrane</location>
        <topology evidence="1">Multi-pass membrane protein</topology>
    </subcellularLocation>
</comment>
<accession>F4RUD0</accession>
<keyword evidence="3 7" id="KW-0812">Transmembrane</keyword>
<dbReference type="HOGENOM" id="CLU_004495_0_3_1"/>
<dbReference type="InParanoid" id="F4RUD0"/>
<organism evidence="9">
    <name type="scientific">Melampsora larici-populina (strain 98AG31 / pathotype 3-4-7)</name>
    <name type="common">Poplar leaf rust fungus</name>
    <dbReference type="NCBI Taxonomy" id="747676"/>
    <lineage>
        <taxon>Eukaryota</taxon>
        <taxon>Fungi</taxon>
        <taxon>Dikarya</taxon>
        <taxon>Basidiomycota</taxon>
        <taxon>Pucciniomycotina</taxon>
        <taxon>Pucciniomycetes</taxon>
        <taxon>Pucciniales</taxon>
        <taxon>Melampsoraceae</taxon>
        <taxon>Melampsora</taxon>
    </lineage>
</organism>
<sequence>MEPKSSLEKIKFTTPDTPSTSPSDLDQQLLESLGYRQEFRREFGLWTTFGVSFTVLGLLPSFAATMSVGLAYGGTAGMVWGWLIAMVPIQCVAMSMAELCSSMPTSGGLYYATMVLAPKDYGPLAAWLTGWSNWVSQVTNSPSINYSLASMIFSIISICKPTFESTPWQIFLLTCLLTFLQTLISALPTRTVAQFNTYGSMFNVAALVIALIIILAKADRKDINTGVSLPRFASTKKVWGEIHNGTEFPDGIAIMMSFVSVIWTMSGYDSAMHVSEECSNADIASPRAIVMTSAVGASVGWILQVIVAYTIVDIDGVFGSSLDQPWASYLLQILPQNLTILILILTSICGFSMGQGGMVAASRVTYAYARDDCFGTWLSPWVRQVNKKTSTPVNAIWFNAFVGILLAVLILAGDTAISAVFSIGAIASFVGFAIPIALRVWFIPPHTFKRGRWHLGKWSRPIGSFGVIFVIVMIPIMCLPAQRGKDLTPALMNWTAVVYGGWMILILIWWILSARHWFRGPKLNVEHSQSTVSKCHD</sequence>
<dbReference type="GeneID" id="18927667"/>
<evidence type="ECO:0008006" key="10">
    <source>
        <dbReference type="Google" id="ProtNLM"/>
    </source>
</evidence>
<feature type="transmembrane region" description="Helical" evidence="7">
    <location>
        <begin position="494"/>
        <end position="512"/>
    </location>
</feature>
<dbReference type="RefSeq" id="XP_007412706.1">
    <property type="nucleotide sequence ID" value="XM_007412644.1"/>
</dbReference>
<dbReference type="InterPro" id="IPR002293">
    <property type="entry name" value="AA/rel_permease1"/>
</dbReference>
<dbReference type="EMBL" id="GL883121">
    <property type="protein sequence ID" value="EGG03913.1"/>
    <property type="molecule type" value="Genomic_DNA"/>
</dbReference>
<evidence type="ECO:0000256" key="4">
    <source>
        <dbReference type="ARBA" id="ARBA00022989"/>
    </source>
</evidence>
<dbReference type="PANTHER" id="PTHR45649">
    <property type="entry name" value="AMINO-ACID PERMEASE BAT1"/>
    <property type="match status" value="1"/>
</dbReference>
<evidence type="ECO:0000256" key="2">
    <source>
        <dbReference type="ARBA" id="ARBA00022448"/>
    </source>
</evidence>
<dbReference type="OrthoDB" id="4476201at2759"/>
<evidence type="ECO:0000256" key="5">
    <source>
        <dbReference type="ARBA" id="ARBA00023136"/>
    </source>
</evidence>
<dbReference type="PIRSF" id="PIRSF006060">
    <property type="entry name" value="AA_transporter"/>
    <property type="match status" value="1"/>
</dbReference>
<evidence type="ECO:0000313" key="9">
    <source>
        <dbReference type="Proteomes" id="UP000001072"/>
    </source>
</evidence>
<gene>
    <name evidence="8" type="ORF">MELLADRAFT_37702</name>
</gene>
<evidence type="ECO:0000256" key="3">
    <source>
        <dbReference type="ARBA" id="ARBA00022692"/>
    </source>
</evidence>
<name>F4RUD0_MELLP</name>
<feature type="transmembrane region" description="Helical" evidence="7">
    <location>
        <begin position="289"/>
        <end position="312"/>
    </location>
</feature>
<evidence type="ECO:0000313" key="8">
    <source>
        <dbReference type="EMBL" id="EGG03913.1"/>
    </source>
</evidence>
<keyword evidence="5 7" id="KW-0472">Membrane</keyword>
<dbReference type="Proteomes" id="UP000001072">
    <property type="component" value="Unassembled WGS sequence"/>
</dbReference>
<feature type="transmembrane region" description="Helical" evidence="7">
    <location>
        <begin position="393"/>
        <end position="413"/>
    </location>
</feature>
<dbReference type="AlphaFoldDB" id="F4RUD0"/>
<feature type="transmembrane region" description="Helical" evidence="7">
    <location>
        <begin position="78"/>
        <end position="97"/>
    </location>
</feature>
<keyword evidence="9" id="KW-1185">Reference proteome</keyword>
<proteinExistence type="predicted"/>
<feature type="transmembrane region" description="Helical" evidence="7">
    <location>
        <begin position="332"/>
        <end position="353"/>
    </location>
</feature>
<dbReference type="PANTHER" id="PTHR45649:SF29">
    <property type="entry name" value="AMINO ACID TRANSPORTER (EUROFUNG)"/>
    <property type="match status" value="1"/>
</dbReference>
<dbReference type="Pfam" id="PF13520">
    <property type="entry name" value="AA_permease_2"/>
    <property type="match status" value="1"/>
</dbReference>
<protein>
    <recommendedName>
        <fullName evidence="10">Amino acid transporter</fullName>
    </recommendedName>
</protein>
<feature type="transmembrane region" description="Helical" evidence="7">
    <location>
        <begin position="462"/>
        <end position="482"/>
    </location>
</feature>
<feature type="compositionally biased region" description="Basic and acidic residues" evidence="6">
    <location>
        <begin position="1"/>
        <end position="11"/>
    </location>
</feature>
<feature type="transmembrane region" description="Helical" evidence="7">
    <location>
        <begin position="195"/>
        <end position="216"/>
    </location>
</feature>